<dbReference type="AlphaFoldDB" id="A0A8H6Z550"/>
<evidence type="ECO:0000313" key="2">
    <source>
        <dbReference type="Proteomes" id="UP000623467"/>
    </source>
</evidence>
<organism evidence="1 2">
    <name type="scientific">Mycena sanguinolenta</name>
    <dbReference type="NCBI Taxonomy" id="230812"/>
    <lineage>
        <taxon>Eukaryota</taxon>
        <taxon>Fungi</taxon>
        <taxon>Dikarya</taxon>
        <taxon>Basidiomycota</taxon>
        <taxon>Agaricomycotina</taxon>
        <taxon>Agaricomycetes</taxon>
        <taxon>Agaricomycetidae</taxon>
        <taxon>Agaricales</taxon>
        <taxon>Marasmiineae</taxon>
        <taxon>Mycenaceae</taxon>
        <taxon>Mycena</taxon>
    </lineage>
</organism>
<gene>
    <name evidence="1" type="ORF">MSAN_00480900</name>
</gene>
<protein>
    <submittedName>
        <fullName evidence="1">Uncharacterized protein</fullName>
    </submittedName>
</protein>
<comment type="caution">
    <text evidence="1">The sequence shown here is derived from an EMBL/GenBank/DDBJ whole genome shotgun (WGS) entry which is preliminary data.</text>
</comment>
<accession>A0A8H6Z550</accession>
<dbReference type="Proteomes" id="UP000623467">
    <property type="component" value="Unassembled WGS sequence"/>
</dbReference>
<keyword evidence="2" id="KW-1185">Reference proteome</keyword>
<reference evidence="1" key="1">
    <citation type="submission" date="2020-05" db="EMBL/GenBank/DDBJ databases">
        <title>Mycena genomes resolve the evolution of fungal bioluminescence.</title>
        <authorList>
            <person name="Tsai I.J."/>
        </authorList>
    </citation>
    <scope>NUCLEOTIDE SEQUENCE</scope>
    <source>
        <strain evidence="1">160909Yilan</strain>
    </source>
</reference>
<evidence type="ECO:0000313" key="1">
    <source>
        <dbReference type="EMBL" id="KAF7372753.1"/>
    </source>
</evidence>
<proteinExistence type="predicted"/>
<dbReference type="EMBL" id="JACAZH010000003">
    <property type="protein sequence ID" value="KAF7372753.1"/>
    <property type="molecule type" value="Genomic_DNA"/>
</dbReference>
<sequence length="327" mass="36383">MVRLVFPPFTFLPPTLPSVSFFFLAFDFRLSSLSSPSVPAENAARNAVYISASSIYLPLTQHVARLPLLQDPLTRDPARMRSARIGHAQRLRSAGLTRAQKSSPSSLATPLLAMRIRAGVSLRIVQRSLLSARVAEAEVLRYVYLLFIPSIRFLIFCSSSFCHDWAFPFIRRLCAVSIFKHRSQLRIADNDSPFSSIKNHPNPARLVIVVDSMRQNTAYTFPGTDVTSVLHASGSRSLRQLSCLRTYIASHFQSFAHRLPASSLRNPLDTPHELQKQGSDGLDVPRSRARYETVVASLPRSSLSIFGVGWELCPCVVHASAARRRPA</sequence>
<name>A0A8H6Z550_9AGAR</name>